<dbReference type="InterPro" id="IPR013108">
    <property type="entry name" value="Amidohydro_3"/>
</dbReference>
<dbReference type="GO" id="GO:0016810">
    <property type="term" value="F:hydrolase activity, acting on carbon-nitrogen (but not peptide) bonds"/>
    <property type="evidence" value="ECO:0007669"/>
    <property type="project" value="InterPro"/>
</dbReference>
<dbReference type="Gene3D" id="3.20.20.140">
    <property type="entry name" value="Metal-dependent hydrolases"/>
    <property type="match status" value="1"/>
</dbReference>
<dbReference type="EMBL" id="JAFBEB010000001">
    <property type="protein sequence ID" value="MBM7588982.1"/>
    <property type="molecule type" value="Genomic_DNA"/>
</dbReference>
<organism evidence="2 3">
    <name type="scientific">Brevibacillus fulvus</name>
    <dbReference type="NCBI Taxonomy" id="1125967"/>
    <lineage>
        <taxon>Bacteria</taxon>
        <taxon>Bacillati</taxon>
        <taxon>Bacillota</taxon>
        <taxon>Bacilli</taxon>
        <taxon>Bacillales</taxon>
        <taxon>Paenibacillaceae</taxon>
        <taxon>Brevibacillus</taxon>
    </lineage>
</organism>
<dbReference type="Pfam" id="PF07969">
    <property type="entry name" value="Amidohydro_3"/>
    <property type="match status" value="1"/>
</dbReference>
<evidence type="ECO:0000313" key="3">
    <source>
        <dbReference type="Proteomes" id="UP000717624"/>
    </source>
</evidence>
<dbReference type="Proteomes" id="UP000717624">
    <property type="component" value="Unassembled WGS sequence"/>
</dbReference>
<evidence type="ECO:0000313" key="2">
    <source>
        <dbReference type="EMBL" id="MBM7588982.1"/>
    </source>
</evidence>
<evidence type="ECO:0000259" key="1">
    <source>
        <dbReference type="Pfam" id="PF07969"/>
    </source>
</evidence>
<gene>
    <name evidence="2" type="ORF">JOD01_000568</name>
</gene>
<dbReference type="InterPro" id="IPR011059">
    <property type="entry name" value="Metal-dep_hydrolase_composite"/>
</dbReference>
<dbReference type="InterPro" id="IPR033932">
    <property type="entry name" value="YtcJ-like"/>
</dbReference>
<sequence length="362" mass="40471">MLDPTTQQPTGLLLETASEIIARHIPAPTFAEWKESLRKAMTAAMSHGLTSVHTEDLRYLGGLEQTYKLYDQLINEEQSGLRCNLLIYYPFIKQLRELGMYAGYGNASLQIGAVKIFADGSFGGRTALLSSPYEDKPDEYGSEIHDLERLTELFQEAREAMMPIAVHTIGDQALDHVLTTLEKFPPVKYRDRMIHTSLLRADLLERLRKPTIVADIQPRFLVGDFPWLIERIGEERANQCYIWKSMLSSGILCAGGSDAPVEPIEPLLGIHAAVTRRSPHEQHAGYNPAEKLTMAEALQLFTLGGAYATNEEHVKGTISVGKYADMTVFSHHLLEIDPDELLSTRIEKTIIGGEICYDKNLS</sequence>
<proteinExistence type="predicted"/>
<dbReference type="SUPFAM" id="SSF51556">
    <property type="entry name" value="Metallo-dependent hydrolases"/>
    <property type="match status" value="1"/>
</dbReference>
<comment type="caution">
    <text evidence="2">The sequence shown here is derived from an EMBL/GenBank/DDBJ whole genome shotgun (WGS) entry which is preliminary data.</text>
</comment>
<reference evidence="2" key="1">
    <citation type="submission" date="2021-01" db="EMBL/GenBank/DDBJ databases">
        <title>Genomic Encyclopedia of Type Strains, Phase IV (KMG-IV): sequencing the most valuable type-strain genomes for metagenomic binning, comparative biology and taxonomic classification.</title>
        <authorList>
            <person name="Goeker M."/>
        </authorList>
    </citation>
    <scope>NUCLEOTIDE SEQUENCE</scope>
    <source>
        <strain evidence="2">DSM 25523</strain>
    </source>
</reference>
<accession>A0A938XS84</accession>
<dbReference type="PANTHER" id="PTHR22642:SF2">
    <property type="entry name" value="PROTEIN LONG AFTER FAR-RED 3"/>
    <property type="match status" value="1"/>
</dbReference>
<dbReference type="AlphaFoldDB" id="A0A938XS84"/>
<keyword evidence="3" id="KW-1185">Reference proteome</keyword>
<name>A0A938XS84_9BACL</name>
<dbReference type="SUPFAM" id="SSF51338">
    <property type="entry name" value="Composite domain of metallo-dependent hydrolases"/>
    <property type="match status" value="1"/>
</dbReference>
<protein>
    <submittedName>
        <fullName evidence="2">Amidohydrolase YtcJ</fullName>
    </submittedName>
</protein>
<feature type="domain" description="Amidohydrolase 3" evidence="1">
    <location>
        <begin position="3"/>
        <end position="357"/>
    </location>
</feature>
<dbReference type="PANTHER" id="PTHR22642">
    <property type="entry name" value="IMIDAZOLONEPROPIONASE"/>
    <property type="match status" value="1"/>
</dbReference>
<dbReference type="InterPro" id="IPR032466">
    <property type="entry name" value="Metal_Hydrolase"/>
</dbReference>
<dbReference type="CDD" id="cd01300">
    <property type="entry name" value="YtcJ_like"/>
    <property type="match status" value="1"/>
</dbReference>